<evidence type="ECO:0000256" key="1">
    <source>
        <dbReference type="SAM" id="Phobius"/>
    </source>
</evidence>
<keyword evidence="1" id="KW-0472">Membrane</keyword>
<accession>A0A2H0YQF2</accession>
<proteinExistence type="predicted"/>
<evidence type="ECO:0000313" key="3">
    <source>
        <dbReference type="Proteomes" id="UP000236845"/>
    </source>
</evidence>
<sequence>MRLFNFQKKNLRPGQTLLEAVIAIGVIMSGVVGSLVLVNTTIKLGRANQDRLIAQNLAREGIELVYDLRNSATLVHTENPTVAWDSYLYKSILKSGVVNPTYDIGSLDEITGACTADGPDDSLDDCDIKVLIKALYENGPWPDTCGTEPPYLGCDFDTSGSVNALDVTFMINYFYKQSYIYAFGGYPVIATSVPGASYPSAKMDFNFTAINGSSPPSVIIDDVWTDPRSRVYLYNNTYTQNVIPTGTSNLTSTKFYRVINLQSVCRGTHDGTETAVVVPLDSVYNCYDYAISQSWSVSEAATIKKVGILTTSEVRWPTALSSTKVAYQEYIYDWINF</sequence>
<gene>
    <name evidence="2" type="ORF">COT26_01880</name>
</gene>
<evidence type="ECO:0000313" key="2">
    <source>
        <dbReference type="EMBL" id="PIS40708.1"/>
    </source>
</evidence>
<reference evidence="3" key="1">
    <citation type="submission" date="2017-09" db="EMBL/GenBank/DDBJ databases">
        <title>Depth-based differentiation of microbial function through sediment-hosted aquifers and enrichment of novel symbionts in the deep terrestrial subsurface.</title>
        <authorList>
            <person name="Probst A.J."/>
            <person name="Ladd B."/>
            <person name="Jarett J.K."/>
            <person name="Geller-Mcgrath D.E."/>
            <person name="Sieber C.M.K."/>
            <person name="Emerson J.B."/>
            <person name="Anantharaman K."/>
            <person name="Thomas B.C."/>
            <person name="Malmstrom R."/>
            <person name="Stieglmeier M."/>
            <person name="Klingl A."/>
            <person name="Woyke T."/>
            <person name="Ryan C.M."/>
            <person name="Banfield J.F."/>
        </authorList>
    </citation>
    <scope>NUCLEOTIDE SEQUENCE [LARGE SCALE GENOMIC DNA]</scope>
</reference>
<feature type="transmembrane region" description="Helical" evidence="1">
    <location>
        <begin position="20"/>
        <end position="42"/>
    </location>
</feature>
<keyword evidence="1" id="KW-0812">Transmembrane</keyword>
<evidence type="ECO:0008006" key="4">
    <source>
        <dbReference type="Google" id="ProtNLM"/>
    </source>
</evidence>
<name>A0A2H0YQF2_9BACT</name>
<protein>
    <recommendedName>
        <fullName evidence="4">Dockerin domain-containing protein</fullName>
    </recommendedName>
</protein>
<dbReference type="Proteomes" id="UP000236845">
    <property type="component" value="Unassembled WGS sequence"/>
</dbReference>
<keyword evidence="1" id="KW-1133">Transmembrane helix</keyword>
<dbReference type="AlphaFoldDB" id="A0A2H0YQF2"/>
<comment type="caution">
    <text evidence="2">The sequence shown here is derived from an EMBL/GenBank/DDBJ whole genome shotgun (WGS) entry which is preliminary data.</text>
</comment>
<organism evidence="2 3">
    <name type="scientific">Candidatus Kerfeldbacteria bacterium CG08_land_8_20_14_0_20_43_14</name>
    <dbReference type="NCBI Taxonomy" id="2014246"/>
    <lineage>
        <taxon>Bacteria</taxon>
        <taxon>Candidatus Kerfeldiibacteriota</taxon>
    </lineage>
</organism>
<dbReference type="EMBL" id="PEXW01000040">
    <property type="protein sequence ID" value="PIS40708.1"/>
    <property type="molecule type" value="Genomic_DNA"/>
</dbReference>